<evidence type="ECO:0000256" key="3">
    <source>
        <dbReference type="PROSITE-ProRule" id="PRU00221"/>
    </source>
</evidence>
<dbReference type="EMBL" id="GIBP01002963">
    <property type="protein sequence ID" value="NDV31932.1"/>
    <property type="molecule type" value="Transcribed_RNA"/>
</dbReference>
<dbReference type="SMART" id="SM00320">
    <property type="entry name" value="WD40"/>
    <property type="match status" value="4"/>
</dbReference>
<dbReference type="Pfam" id="PF00400">
    <property type="entry name" value="WD40"/>
    <property type="match status" value="3"/>
</dbReference>
<dbReference type="GO" id="GO:1990841">
    <property type="term" value="F:promoter-specific chromatin binding"/>
    <property type="evidence" value="ECO:0007669"/>
    <property type="project" value="TreeGrafter"/>
</dbReference>
<feature type="repeat" description="WD" evidence="3">
    <location>
        <begin position="136"/>
        <end position="176"/>
    </location>
</feature>
<keyword evidence="2" id="KW-0677">Repeat</keyword>
<dbReference type="GO" id="GO:0005634">
    <property type="term" value="C:nucleus"/>
    <property type="evidence" value="ECO:0007669"/>
    <property type="project" value="TreeGrafter"/>
</dbReference>
<evidence type="ECO:0008006" key="6">
    <source>
        <dbReference type="Google" id="ProtNLM"/>
    </source>
</evidence>
<protein>
    <recommendedName>
        <fullName evidence="6">Anaphase-promoting complex subunit 4 WD40 domain-containing protein</fullName>
    </recommendedName>
</protein>
<name>A0A6B2L4L1_9EUKA</name>
<dbReference type="PROSITE" id="PS50294">
    <property type="entry name" value="WD_REPEATS_REGION"/>
    <property type="match status" value="1"/>
</dbReference>
<organism evidence="5">
    <name type="scientific">Arcella intermedia</name>
    <dbReference type="NCBI Taxonomy" id="1963864"/>
    <lineage>
        <taxon>Eukaryota</taxon>
        <taxon>Amoebozoa</taxon>
        <taxon>Tubulinea</taxon>
        <taxon>Elardia</taxon>
        <taxon>Arcellinida</taxon>
        <taxon>Sphaerothecina</taxon>
        <taxon>Arcellidae</taxon>
        <taxon>Arcella</taxon>
    </lineage>
</organism>
<dbReference type="SUPFAM" id="SSF50978">
    <property type="entry name" value="WD40 repeat-like"/>
    <property type="match status" value="1"/>
</dbReference>
<dbReference type="Gene3D" id="2.130.10.10">
    <property type="entry name" value="YVTN repeat-like/Quinoprotein amine dehydrogenase"/>
    <property type="match status" value="2"/>
</dbReference>
<dbReference type="PANTHER" id="PTHR22838">
    <property type="entry name" value="WD REPEAT PROTEIN 26-RELATED"/>
    <property type="match status" value="1"/>
</dbReference>
<evidence type="ECO:0000256" key="1">
    <source>
        <dbReference type="ARBA" id="ARBA00022574"/>
    </source>
</evidence>
<dbReference type="InterPro" id="IPR001680">
    <property type="entry name" value="WD40_rpt"/>
</dbReference>
<dbReference type="PROSITE" id="PS50082">
    <property type="entry name" value="WD_REPEATS_2"/>
    <property type="match status" value="2"/>
</dbReference>
<accession>A0A6B2L4L1</accession>
<dbReference type="AlphaFoldDB" id="A0A6B2L4L1"/>
<feature type="compositionally biased region" description="Basic and acidic residues" evidence="4">
    <location>
        <begin position="20"/>
        <end position="34"/>
    </location>
</feature>
<sequence length="419" mass="46848">MAMTNLPPFTEAVSSTLRSARGDRSRRKSEPLKREKIHPRASVPETPSKFRDSTTGVPPKSLTPDAAPPVKRQLTASSRGQTARSMFIGVHHCVIMNDPVRRIKFKPKSRGLLGIASGSTFRICDLFHSPPYETLFEGHKLPIVDFDWSNSDHLITGSSDKTVRIYNLTEKSTKAILLSNEVIAVRFHPLNHNLIAVSTLHSMIYFFNQSGKVISHCKISSTARCMDFSTDGTLLFFGCADGKVRWFKCTKDFQDFKYAGSNVVSVNRSINSISYRDLHTNALRIPSLLVNLVDSTIKLFRINRDSETTFSFYPWVECPVLNISEVVRSSFAPLPSESEEGFIATGSENQTVIIYVYPTTPSRDSISKSRQVDALQGHTGIVNDVSWNCDETLLASSDSSGMVIVWKRWKKPSDFQTPT</sequence>
<dbReference type="InterPro" id="IPR036322">
    <property type="entry name" value="WD40_repeat_dom_sf"/>
</dbReference>
<evidence type="ECO:0000256" key="2">
    <source>
        <dbReference type="ARBA" id="ARBA00022737"/>
    </source>
</evidence>
<dbReference type="InterPro" id="IPR015943">
    <property type="entry name" value="WD40/YVTN_repeat-like_dom_sf"/>
</dbReference>
<dbReference type="InterPro" id="IPR051350">
    <property type="entry name" value="WD_repeat-ST_regulator"/>
</dbReference>
<feature type="repeat" description="WD" evidence="3">
    <location>
        <begin position="375"/>
        <end position="407"/>
    </location>
</feature>
<reference evidence="5" key="1">
    <citation type="journal article" date="2020" name="J. Eukaryot. Microbiol.">
        <title>De novo Sequencing, Assembly and Annotation of the Transcriptome for the Free-Living Testate Amoeba Arcella intermedia.</title>
        <authorList>
            <person name="Ribeiro G.M."/>
            <person name="Porfirio-Sousa A.L."/>
            <person name="Maurer-Alcala X.X."/>
            <person name="Katz L.A."/>
            <person name="Lahr D.J.G."/>
        </authorList>
    </citation>
    <scope>NUCLEOTIDE SEQUENCE</scope>
</reference>
<feature type="region of interest" description="Disordered" evidence="4">
    <location>
        <begin position="1"/>
        <end position="79"/>
    </location>
</feature>
<dbReference type="PANTHER" id="PTHR22838:SF4">
    <property type="entry name" value="WD REPEAT-CONTAINING PROTEIN 13"/>
    <property type="match status" value="1"/>
</dbReference>
<evidence type="ECO:0000256" key="4">
    <source>
        <dbReference type="SAM" id="MobiDB-lite"/>
    </source>
</evidence>
<evidence type="ECO:0000313" key="5">
    <source>
        <dbReference type="EMBL" id="NDV31932.1"/>
    </source>
</evidence>
<proteinExistence type="predicted"/>
<keyword evidence="1 3" id="KW-0853">WD repeat</keyword>